<dbReference type="PROSITE" id="PS51257">
    <property type="entry name" value="PROKAR_LIPOPROTEIN"/>
    <property type="match status" value="1"/>
</dbReference>
<evidence type="ECO:0008006" key="4">
    <source>
        <dbReference type="Google" id="ProtNLM"/>
    </source>
</evidence>
<dbReference type="RefSeq" id="WP_289606596.1">
    <property type="nucleotide sequence ID" value="NZ_JAUDCG010000002.1"/>
</dbReference>
<reference evidence="3" key="2">
    <citation type="submission" date="2023-06" db="EMBL/GenBank/DDBJ databases">
        <title>Identification and characterization of horizontal gene transfer across gut microbiota members of farm animals based on homology search.</title>
        <authorList>
            <person name="Zeman M."/>
            <person name="Kubasova T."/>
            <person name="Jahodarova E."/>
            <person name="Nykrynova M."/>
            <person name="Rychlik I."/>
        </authorList>
    </citation>
    <scope>NUCLEOTIDE SEQUENCE [LARGE SCALE GENOMIC DNA]</scope>
    <source>
        <strain evidence="3">ET39</strain>
    </source>
</reference>
<keyword evidence="1" id="KW-0732">Signal</keyword>
<evidence type="ECO:0000313" key="2">
    <source>
        <dbReference type="EMBL" id="MDM8156123.1"/>
    </source>
</evidence>
<dbReference type="Proteomes" id="UP001529340">
    <property type="component" value="Unassembled WGS sequence"/>
</dbReference>
<dbReference type="Gene3D" id="3.30.1830.10">
    <property type="entry name" value="YehR-like"/>
    <property type="match status" value="1"/>
</dbReference>
<feature type="signal peptide" evidence="1">
    <location>
        <begin position="1"/>
        <end position="22"/>
    </location>
</feature>
<name>A0ABT7U911_9FIRM</name>
<dbReference type="InterPro" id="IPR036699">
    <property type="entry name" value="YehR-like_sf"/>
</dbReference>
<comment type="caution">
    <text evidence="2">The sequence shown here is derived from an EMBL/GenBank/DDBJ whole genome shotgun (WGS) entry which is preliminary data.</text>
</comment>
<evidence type="ECO:0000313" key="3">
    <source>
        <dbReference type="Proteomes" id="UP001529340"/>
    </source>
</evidence>
<feature type="chain" id="PRO_5046548741" description="DUF1307 domain-containing protein" evidence="1">
    <location>
        <begin position="23"/>
        <end position="145"/>
    </location>
</feature>
<accession>A0ABT7U911</accession>
<protein>
    <recommendedName>
        <fullName evidence="4">DUF1307 domain-containing protein</fullName>
    </recommendedName>
</protein>
<reference evidence="2 3" key="1">
    <citation type="submission" date="2023-06" db="EMBL/GenBank/DDBJ databases">
        <title>Identification and characterization of horizontal gene transfer across gut microbiota members of farm animals based on homology search.</title>
        <authorList>
            <person name="Schwarzerova J."/>
            <person name="Nykrynova M."/>
            <person name="Jureckova K."/>
            <person name="Cejkova D."/>
            <person name="Rychlik I."/>
        </authorList>
    </citation>
    <scope>NUCLEOTIDE SEQUENCE [LARGE SCALE GENOMIC DNA]</scope>
    <source>
        <strain evidence="2 3">ET39</strain>
    </source>
</reference>
<reference evidence="2 3" key="3">
    <citation type="submission" date="2023-06" db="EMBL/GenBank/DDBJ databases">
        <authorList>
            <person name="Zeman M."/>
            <person name="Kubasova T."/>
            <person name="Jahodarova E."/>
            <person name="Nykrynova M."/>
            <person name="Rychlik I."/>
        </authorList>
    </citation>
    <scope>NUCLEOTIDE SEQUENCE [LARGE SCALE GENOMIC DNA]</scope>
    <source>
        <strain evidence="2 3">ET39</strain>
    </source>
</reference>
<dbReference type="SUPFAM" id="SSF160704">
    <property type="entry name" value="YehR-like"/>
    <property type="match status" value="1"/>
</dbReference>
<dbReference type="EMBL" id="JAUDCG010000002">
    <property type="protein sequence ID" value="MDM8156123.1"/>
    <property type="molecule type" value="Genomic_DNA"/>
</dbReference>
<organism evidence="2 3">
    <name type="scientific">Amedibacillus dolichus</name>
    <dbReference type="NCBI Taxonomy" id="31971"/>
    <lineage>
        <taxon>Bacteria</taxon>
        <taxon>Bacillati</taxon>
        <taxon>Bacillota</taxon>
        <taxon>Erysipelotrichia</taxon>
        <taxon>Erysipelotrichales</taxon>
        <taxon>Erysipelotrichaceae</taxon>
        <taxon>Amedibacillus</taxon>
    </lineage>
</organism>
<sequence>MKKQLIGAAAALVMLAGCGGSAADTQTKTCTIESGGQEVKIVMTAEDEIVKTFTISAGVEIGDVELSDEELAAFESMMISQLGFEEGDGVQVNVENQDGVLNMEIVLDASKDSQFIQSLGIDIEDDTLELDMMVSEMEDQGATCD</sequence>
<proteinExistence type="predicted"/>
<keyword evidence="3" id="KW-1185">Reference proteome</keyword>
<evidence type="ECO:0000256" key="1">
    <source>
        <dbReference type="SAM" id="SignalP"/>
    </source>
</evidence>
<gene>
    <name evidence="2" type="ORF">QUV96_00550</name>
</gene>